<feature type="non-terminal residue" evidence="3">
    <location>
        <position position="1"/>
    </location>
</feature>
<feature type="region of interest" description="Disordered" evidence="1">
    <location>
        <begin position="691"/>
        <end position="721"/>
    </location>
</feature>
<gene>
    <name evidence="3" type="ORF">CONPUDRAFT_68182</name>
</gene>
<dbReference type="RefSeq" id="XP_007775924.1">
    <property type="nucleotide sequence ID" value="XM_007777734.1"/>
</dbReference>
<dbReference type="InterPro" id="IPR040521">
    <property type="entry name" value="KDZ"/>
</dbReference>
<dbReference type="OMA" id="PASCTEC"/>
<sequence length="987" mass="111398">DFMEKWMEFQELYLHKLLDMEANSDMAGCRSCQKGAVTWRCLSCFGVPASCTECMRASHQHQPFHQVEFWESDHWESSTTAQLGVTLCLGHGGNKCPGRSGSTEGRPEESPLAPEPVSDTSTSNEDMWVDPPTSGKHGGHAETIIVVDKSGVYEFPVVWCTCTDKLPHEQLFDLRLYPASQTNPKTAFTFDVLDDLLVCNFEGKEAPHSYFRRLTRMTNEAFPDSVPDRYRELMRCGRQWLRLKTRKEHGHGYGDSEMEAAVASLATTCVACPHPGINLDDDWESKGPEWLYYGRAVVDGNFKQQSYAMRRPENDVPLTDGLGYTVNKANYQAHLATAKETPHKSTCNDHRAVSQAGRRRNHLAVTGLAALVCARHGLWFASSVVDFLLGERQAYIDYALCMVLQQLRKHKKVYLFYDIVCQYLVKLRQRIKDSPHLTIPEHLKIIPAIGLFHVHGHKDECVSRYSPDHIIGAGHAAGEIIESNWGRMNPSAQSIKRMSAWARVDSLNGQMESWNKGKNYKSGMSAIIDGWKLALVRYTKATIDLRKVTVLCDPGLVSEWLQRLATAYAGHSDDVTANDAVFKVDIRKLPSRATTGHEVTQAKEELTGVVQWINRGIDIEQLQIEIQVLSKKMATRSRRGDTNTRERLRRRLIRIIEEFLEDAPKYMGNLLIGAVTDKPYVVDIASGIMDSTEEGDEDGTDGIPYDPDNEEETDAASLEPETRTIGLPSAFGRSTCLEHGLDKVIEAEMTLRTGQANDAVEKIRHHIGHQSLIWRKEVRESRGSQHQGGLARSKLDVQSAKVNLQRLYYNHARKAMLELKGPEDDITKYQVMTRQDLKASTAELRPDATGLRHEGLSWLWTLDVDTMLASPDGDTLLNEFARMHWTKARCRTDRAMEELILLRHEMSWIPRTWRHMAGEWKRLGETDAGKSAGHHAHARRQQALAERLASMSESVFQQLLKDKPAPTDFNLGLDDSGRCTWPQTTVS</sequence>
<dbReference type="AlphaFoldDB" id="R7SCK7"/>
<dbReference type="eggNOG" id="ENOG502SJ1F">
    <property type="taxonomic scope" value="Eukaryota"/>
</dbReference>
<feature type="domain" description="CxC2-like cysteine cluster KDZ transposase-associated" evidence="2">
    <location>
        <begin position="141"/>
        <end position="220"/>
    </location>
</feature>
<keyword evidence="4" id="KW-1185">Reference proteome</keyword>
<dbReference type="Pfam" id="PF18758">
    <property type="entry name" value="KDZ"/>
    <property type="match status" value="1"/>
</dbReference>
<evidence type="ECO:0000313" key="4">
    <source>
        <dbReference type="Proteomes" id="UP000053558"/>
    </source>
</evidence>
<evidence type="ECO:0000256" key="1">
    <source>
        <dbReference type="SAM" id="MobiDB-lite"/>
    </source>
</evidence>
<dbReference type="OrthoDB" id="3143151at2759"/>
<protein>
    <recommendedName>
        <fullName evidence="2">CxC2-like cysteine cluster KDZ transposase-associated domain-containing protein</fullName>
    </recommendedName>
</protein>
<organism evidence="3 4">
    <name type="scientific">Coniophora puteana (strain RWD-64-598)</name>
    <name type="common">Brown rot fungus</name>
    <dbReference type="NCBI Taxonomy" id="741705"/>
    <lineage>
        <taxon>Eukaryota</taxon>
        <taxon>Fungi</taxon>
        <taxon>Dikarya</taxon>
        <taxon>Basidiomycota</taxon>
        <taxon>Agaricomycotina</taxon>
        <taxon>Agaricomycetes</taxon>
        <taxon>Agaricomycetidae</taxon>
        <taxon>Boletales</taxon>
        <taxon>Coniophorineae</taxon>
        <taxon>Coniophoraceae</taxon>
        <taxon>Coniophora</taxon>
    </lineage>
</organism>
<dbReference type="Pfam" id="PF18803">
    <property type="entry name" value="CxC2"/>
    <property type="match status" value="1"/>
</dbReference>
<proteinExistence type="predicted"/>
<dbReference type="Proteomes" id="UP000053558">
    <property type="component" value="Unassembled WGS sequence"/>
</dbReference>
<name>R7SCK7_CONPW</name>
<reference evidence="4" key="1">
    <citation type="journal article" date="2012" name="Science">
        <title>The Paleozoic origin of enzymatic lignin decomposition reconstructed from 31 fungal genomes.</title>
        <authorList>
            <person name="Floudas D."/>
            <person name="Binder M."/>
            <person name="Riley R."/>
            <person name="Barry K."/>
            <person name="Blanchette R.A."/>
            <person name="Henrissat B."/>
            <person name="Martinez A.T."/>
            <person name="Otillar R."/>
            <person name="Spatafora J.W."/>
            <person name="Yadav J.S."/>
            <person name="Aerts A."/>
            <person name="Benoit I."/>
            <person name="Boyd A."/>
            <person name="Carlson A."/>
            <person name="Copeland A."/>
            <person name="Coutinho P.M."/>
            <person name="de Vries R.P."/>
            <person name="Ferreira P."/>
            <person name="Findley K."/>
            <person name="Foster B."/>
            <person name="Gaskell J."/>
            <person name="Glotzer D."/>
            <person name="Gorecki P."/>
            <person name="Heitman J."/>
            <person name="Hesse C."/>
            <person name="Hori C."/>
            <person name="Igarashi K."/>
            <person name="Jurgens J.A."/>
            <person name="Kallen N."/>
            <person name="Kersten P."/>
            <person name="Kohler A."/>
            <person name="Kuees U."/>
            <person name="Kumar T.K.A."/>
            <person name="Kuo A."/>
            <person name="LaButti K."/>
            <person name="Larrondo L.F."/>
            <person name="Lindquist E."/>
            <person name="Ling A."/>
            <person name="Lombard V."/>
            <person name="Lucas S."/>
            <person name="Lundell T."/>
            <person name="Martin R."/>
            <person name="McLaughlin D.J."/>
            <person name="Morgenstern I."/>
            <person name="Morin E."/>
            <person name="Murat C."/>
            <person name="Nagy L.G."/>
            <person name="Nolan M."/>
            <person name="Ohm R.A."/>
            <person name="Patyshakuliyeva A."/>
            <person name="Rokas A."/>
            <person name="Ruiz-Duenas F.J."/>
            <person name="Sabat G."/>
            <person name="Salamov A."/>
            <person name="Samejima M."/>
            <person name="Schmutz J."/>
            <person name="Slot J.C."/>
            <person name="St John F."/>
            <person name="Stenlid J."/>
            <person name="Sun H."/>
            <person name="Sun S."/>
            <person name="Syed K."/>
            <person name="Tsang A."/>
            <person name="Wiebenga A."/>
            <person name="Young D."/>
            <person name="Pisabarro A."/>
            <person name="Eastwood D.C."/>
            <person name="Martin F."/>
            <person name="Cullen D."/>
            <person name="Grigoriev I.V."/>
            <person name="Hibbett D.S."/>
        </authorList>
    </citation>
    <scope>NUCLEOTIDE SEQUENCE [LARGE SCALE GENOMIC DNA]</scope>
    <source>
        <strain evidence="4">RWD-64-598 SS2</strain>
    </source>
</reference>
<accession>R7SCK7</accession>
<feature type="region of interest" description="Disordered" evidence="1">
    <location>
        <begin position="95"/>
        <end position="136"/>
    </location>
</feature>
<feature type="compositionally biased region" description="Acidic residues" evidence="1">
    <location>
        <begin position="691"/>
        <end position="700"/>
    </location>
</feature>
<evidence type="ECO:0000313" key="3">
    <source>
        <dbReference type="EMBL" id="EIW73901.1"/>
    </source>
</evidence>
<evidence type="ECO:0000259" key="2">
    <source>
        <dbReference type="Pfam" id="PF18803"/>
    </source>
</evidence>
<dbReference type="EMBL" id="JH711605">
    <property type="protein sequence ID" value="EIW73901.1"/>
    <property type="molecule type" value="Genomic_DNA"/>
</dbReference>
<dbReference type="GeneID" id="19208625"/>
<dbReference type="KEGG" id="cput:CONPUDRAFT_68182"/>
<dbReference type="InterPro" id="IPR041457">
    <property type="entry name" value="CxC2_KDZ-assoc"/>
</dbReference>